<sequence length="38" mass="4562">MKYTRFKHVINYIVLLHKVLKAELSVSLIFDYSYAETK</sequence>
<gene>
    <name evidence="1" type="ORF">SBF1_6550004</name>
</gene>
<dbReference type="AlphaFoldDB" id="A0A2U3LNC7"/>
<protein>
    <submittedName>
        <fullName evidence="1">Uncharacterized protein</fullName>
    </submittedName>
</protein>
<name>A0A2U3LNC7_9FIRM</name>
<proteinExistence type="predicted"/>
<organism evidence="1 2">
    <name type="scientific">Candidatus Desulfosporosinus infrequens</name>
    <dbReference type="NCBI Taxonomy" id="2043169"/>
    <lineage>
        <taxon>Bacteria</taxon>
        <taxon>Bacillati</taxon>
        <taxon>Bacillota</taxon>
        <taxon>Clostridia</taxon>
        <taxon>Eubacteriales</taxon>
        <taxon>Desulfitobacteriaceae</taxon>
        <taxon>Desulfosporosinus</taxon>
    </lineage>
</organism>
<reference evidence="2" key="1">
    <citation type="submission" date="2018-02" db="EMBL/GenBank/DDBJ databases">
        <authorList>
            <person name="Hausmann B."/>
        </authorList>
    </citation>
    <scope>NUCLEOTIDE SEQUENCE [LARGE SCALE GENOMIC DNA]</scope>
    <source>
        <strain evidence="2">Peat soil MAG SbF1</strain>
    </source>
</reference>
<dbReference type="EMBL" id="OMOF01000618">
    <property type="protein sequence ID" value="SPF53324.1"/>
    <property type="molecule type" value="Genomic_DNA"/>
</dbReference>
<dbReference type="Proteomes" id="UP000238916">
    <property type="component" value="Unassembled WGS sequence"/>
</dbReference>
<accession>A0A2U3LNC7</accession>
<evidence type="ECO:0000313" key="2">
    <source>
        <dbReference type="Proteomes" id="UP000238916"/>
    </source>
</evidence>
<evidence type="ECO:0000313" key="1">
    <source>
        <dbReference type="EMBL" id="SPF53324.1"/>
    </source>
</evidence>